<name>A0A4Q9H216_9BURK</name>
<evidence type="ECO:0000256" key="14">
    <source>
        <dbReference type="SAM" id="SignalP"/>
    </source>
</evidence>
<keyword evidence="6 14" id="KW-0732">Signal</keyword>
<dbReference type="Pfam" id="PF07715">
    <property type="entry name" value="Plug"/>
    <property type="match status" value="1"/>
</dbReference>
<dbReference type="InterPro" id="IPR039426">
    <property type="entry name" value="TonB-dep_rcpt-like"/>
</dbReference>
<dbReference type="InterPro" id="IPR012910">
    <property type="entry name" value="Plug_dom"/>
</dbReference>
<dbReference type="Pfam" id="PF00593">
    <property type="entry name" value="TonB_dep_Rec_b-barrel"/>
    <property type="match status" value="1"/>
</dbReference>
<comment type="similarity">
    <text evidence="2 12 13">Belongs to the TonB-dependent receptor family.</text>
</comment>
<sequence length="628" mass="67669">MSISHSVPRAPGLRSALSMAISGLLLSNAWAESPVFQPLPEQVVTASRLPQPVSEVLANVTVIGRDAIERAAGTSVADVLRGVQGFEMVRNGGPATTTSLFLRGAEKRHVLVLIDGVPFESQTTSGGAGWEALPLALVDRIEVLRGPASAMYGSSAVAGVVQIFTKQGAGKPQASVGMGLGTQDLAQADVALSGHWGAVDAAFGAAGSTLLGPSSRLNAVIGSRAADRDGQRDASANLNLGWRVMPGHRLSVGWLQNHSNSQYDASTSSKNDDRVLRDLTQGNLGWQAQWAGGLRSQVSIGQTTDRYQTTPSQALNETSTRTASALVEQRLGAHTVRAVVDHRRETFFNLTALAPAQKGVWPAREDLGVSLGHEWRAGQWGTDLAVRQDDDSEFGRHHTGHVGARYQLAPGWQLTGSWGTAFKAPTLYQRFSYYSTPGLQPESSRTTELSLKHDRNGVQAAVTAYDTRIDHLTDFVSRPAASGCLRASVDGCYMDLGQAHLKGVELMASAPWLGVRWQGSVDLGVPKRVSTDALLDRRARQRATLRAESDVMGWQWGVQAQAQSYRMDAGNRLAGYTVWSADLSRALDAEWKLVARLDNLTDRRYELARNYSVTPRAVFVGIRFTPSL</sequence>
<feature type="chain" id="PRO_5020326163" evidence="14">
    <location>
        <begin position="32"/>
        <end position="628"/>
    </location>
</feature>
<keyword evidence="9 12" id="KW-0472">Membrane</keyword>
<gene>
    <name evidence="17" type="ORF">EYS42_02050</name>
</gene>
<dbReference type="PANTHER" id="PTHR30069">
    <property type="entry name" value="TONB-DEPENDENT OUTER MEMBRANE RECEPTOR"/>
    <property type="match status" value="1"/>
</dbReference>
<comment type="caution">
    <text evidence="17">The sequence shown here is derived from an EMBL/GenBank/DDBJ whole genome shotgun (WGS) entry which is preliminary data.</text>
</comment>
<dbReference type="Gene3D" id="2.40.170.20">
    <property type="entry name" value="TonB-dependent receptor, beta-barrel domain"/>
    <property type="match status" value="1"/>
</dbReference>
<evidence type="ECO:0000256" key="6">
    <source>
        <dbReference type="ARBA" id="ARBA00022729"/>
    </source>
</evidence>
<proteinExistence type="inferred from homology"/>
<keyword evidence="4 12" id="KW-1134">Transmembrane beta strand</keyword>
<keyword evidence="7" id="KW-0406">Ion transport</keyword>
<keyword evidence="8 13" id="KW-0798">TonB box</keyword>
<evidence type="ECO:0000256" key="9">
    <source>
        <dbReference type="ARBA" id="ARBA00023136"/>
    </source>
</evidence>
<feature type="signal peptide" evidence="14">
    <location>
        <begin position="1"/>
        <end position="31"/>
    </location>
</feature>
<evidence type="ECO:0000256" key="3">
    <source>
        <dbReference type="ARBA" id="ARBA00022448"/>
    </source>
</evidence>
<dbReference type="AlphaFoldDB" id="A0A4Q9H216"/>
<dbReference type="Proteomes" id="UP000292120">
    <property type="component" value="Unassembled WGS sequence"/>
</dbReference>
<keyword evidence="18" id="KW-1185">Reference proteome</keyword>
<accession>A0A4Q9H216</accession>
<dbReference type="RefSeq" id="WP_130966189.1">
    <property type="nucleotide sequence ID" value="NZ_SIXI01000001.1"/>
</dbReference>
<keyword evidence="5 12" id="KW-0812">Transmembrane</keyword>
<reference evidence="17 18" key="1">
    <citation type="submission" date="2019-02" db="EMBL/GenBank/DDBJ databases">
        <title>Aquabacterium sp. strain KMB7.</title>
        <authorList>
            <person name="Chen W.-M."/>
        </authorList>
    </citation>
    <scope>NUCLEOTIDE SEQUENCE [LARGE SCALE GENOMIC DNA]</scope>
    <source>
        <strain evidence="17 18">KMB7</strain>
    </source>
</reference>
<dbReference type="PROSITE" id="PS52016">
    <property type="entry name" value="TONB_DEPENDENT_REC_3"/>
    <property type="match status" value="1"/>
</dbReference>
<protein>
    <submittedName>
        <fullName evidence="17">TonB-dependent receptor</fullName>
    </submittedName>
</protein>
<dbReference type="InterPro" id="IPR037066">
    <property type="entry name" value="Plug_dom_sf"/>
</dbReference>
<dbReference type="InterPro" id="IPR000531">
    <property type="entry name" value="Beta-barrel_TonB"/>
</dbReference>
<dbReference type="OrthoDB" id="183532at2"/>
<evidence type="ECO:0000259" key="15">
    <source>
        <dbReference type="Pfam" id="PF00593"/>
    </source>
</evidence>
<evidence type="ECO:0000313" key="17">
    <source>
        <dbReference type="EMBL" id="TBO34239.1"/>
    </source>
</evidence>
<evidence type="ECO:0000256" key="2">
    <source>
        <dbReference type="ARBA" id="ARBA00009810"/>
    </source>
</evidence>
<evidence type="ECO:0000256" key="5">
    <source>
        <dbReference type="ARBA" id="ARBA00022692"/>
    </source>
</evidence>
<dbReference type="CDD" id="cd01347">
    <property type="entry name" value="ligand_gated_channel"/>
    <property type="match status" value="1"/>
</dbReference>
<feature type="domain" description="TonB-dependent receptor plug" evidence="16">
    <location>
        <begin position="53"/>
        <end position="160"/>
    </location>
</feature>
<keyword evidence="11 12" id="KW-0998">Cell outer membrane</keyword>
<evidence type="ECO:0000313" key="18">
    <source>
        <dbReference type="Proteomes" id="UP000292120"/>
    </source>
</evidence>
<feature type="domain" description="TonB-dependent receptor-like beta-barrel" evidence="15">
    <location>
        <begin position="218"/>
        <end position="600"/>
    </location>
</feature>
<dbReference type="GO" id="GO:0006811">
    <property type="term" value="P:monoatomic ion transport"/>
    <property type="evidence" value="ECO:0007669"/>
    <property type="project" value="UniProtKB-KW"/>
</dbReference>
<dbReference type="Gene3D" id="2.170.130.10">
    <property type="entry name" value="TonB-dependent receptor, plug domain"/>
    <property type="match status" value="1"/>
</dbReference>
<dbReference type="GO" id="GO:0009279">
    <property type="term" value="C:cell outer membrane"/>
    <property type="evidence" value="ECO:0007669"/>
    <property type="project" value="UniProtKB-SubCell"/>
</dbReference>
<evidence type="ECO:0000256" key="13">
    <source>
        <dbReference type="RuleBase" id="RU003357"/>
    </source>
</evidence>
<keyword evidence="10 17" id="KW-0675">Receptor</keyword>
<dbReference type="EMBL" id="SIXI01000001">
    <property type="protein sequence ID" value="TBO34239.1"/>
    <property type="molecule type" value="Genomic_DNA"/>
</dbReference>
<evidence type="ECO:0000256" key="12">
    <source>
        <dbReference type="PROSITE-ProRule" id="PRU01360"/>
    </source>
</evidence>
<evidence type="ECO:0000256" key="11">
    <source>
        <dbReference type="ARBA" id="ARBA00023237"/>
    </source>
</evidence>
<evidence type="ECO:0000256" key="8">
    <source>
        <dbReference type="ARBA" id="ARBA00023077"/>
    </source>
</evidence>
<evidence type="ECO:0000256" key="4">
    <source>
        <dbReference type="ARBA" id="ARBA00022452"/>
    </source>
</evidence>
<evidence type="ECO:0000256" key="10">
    <source>
        <dbReference type="ARBA" id="ARBA00023170"/>
    </source>
</evidence>
<dbReference type="InterPro" id="IPR036942">
    <property type="entry name" value="Beta-barrel_TonB_sf"/>
</dbReference>
<dbReference type="GO" id="GO:0015889">
    <property type="term" value="P:cobalamin transport"/>
    <property type="evidence" value="ECO:0007669"/>
    <property type="project" value="TreeGrafter"/>
</dbReference>
<evidence type="ECO:0000256" key="1">
    <source>
        <dbReference type="ARBA" id="ARBA00004571"/>
    </source>
</evidence>
<evidence type="ECO:0000256" key="7">
    <source>
        <dbReference type="ARBA" id="ARBA00023065"/>
    </source>
</evidence>
<dbReference type="SUPFAM" id="SSF56935">
    <property type="entry name" value="Porins"/>
    <property type="match status" value="1"/>
</dbReference>
<comment type="subcellular location">
    <subcellularLocation>
        <location evidence="1 12">Cell outer membrane</location>
        <topology evidence="1 12">Multi-pass membrane protein</topology>
    </subcellularLocation>
</comment>
<dbReference type="PANTHER" id="PTHR30069:SF53">
    <property type="entry name" value="COLICIN I RECEPTOR-RELATED"/>
    <property type="match status" value="1"/>
</dbReference>
<keyword evidence="3 12" id="KW-0813">Transport</keyword>
<evidence type="ECO:0000259" key="16">
    <source>
        <dbReference type="Pfam" id="PF07715"/>
    </source>
</evidence>
<organism evidence="17 18">
    <name type="scientific">Aquabacterium lacunae</name>
    <dbReference type="NCBI Taxonomy" id="2528630"/>
    <lineage>
        <taxon>Bacteria</taxon>
        <taxon>Pseudomonadati</taxon>
        <taxon>Pseudomonadota</taxon>
        <taxon>Betaproteobacteria</taxon>
        <taxon>Burkholderiales</taxon>
        <taxon>Aquabacterium</taxon>
    </lineage>
</organism>